<evidence type="ECO:0000256" key="1">
    <source>
        <dbReference type="SAM" id="MobiDB-lite"/>
    </source>
</evidence>
<comment type="caution">
    <text evidence="2">The sequence shown here is derived from an EMBL/GenBank/DDBJ whole genome shotgun (WGS) entry which is preliminary data.</text>
</comment>
<name>A0AAV2PW20_MEGNR</name>
<proteinExistence type="predicted"/>
<evidence type="ECO:0000313" key="3">
    <source>
        <dbReference type="Proteomes" id="UP001497623"/>
    </source>
</evidence>
<feature type="region of interest" description="Disordered" evidence="1">
    <location>
        <begin position="35"/>
        <end position="54"/>
    </location>
</feature>
<feature type="region of interest" description="Disordered" evidence="1">
    <location>
        <begin position="141"/>
        <end position="183"/>
    </location>
</feature>
<accession>A0AAV2PW20</accession>
<dbReference type="Proteomes" id="UP001497623">
    <property type="component" value="Unassembled WGS sequence"/>
</dbReference>
<organism evidence="2 3">
    <name type="scientific">Meganyctiphanes norvegica</name>
    <name type="common">Northern krill</name>
    <name type="synonym">Thysanopoda norvegica</name>
    <dbReference type="NCBI Taxonomy" id="48144"/>
    <lineage>
        <taxon>Eukaryota</taxon>
        <taxon>Metazoa</taxon>
        <taxon>Ecdysozoa</taxon>
        <taxon>Arthropoda</taxon>
        <taxon>Crustacea</taxon>
        <taxon>Multicrustacea</taxon>
        <taxon>Malacostraca</taxon>
        <taxon>Eumalacostraca</taxon>
        <taxon>Eucarida</taxon>
        <taxon>Euphausiacea</taxon>
        <taxon>Euphausiidae</taxon>
        <taxon>Meganyctiphanes</taxon>
    </lineage>
</organism>
<dbReference type="EMBL" id="CAXKWB010001401">
    <property type="protein sequence ID" value="CAL4064289.1"/>
    <property type="molecule type" value="Genomic_DNA"/>
</dbReference>
<protein>
    <submittedName>
        <fullName evidence="2">Uncharacterized protein</fullName>
    </submittedName>
</protein>
<evidence type="ECO:0000313" key="2">
    <source>
        <dbReference type="EMBL" id="CAL4064289.1"/>
    </source>
</evidence>
<sequence length="274" mass="31076">MGEQDKEPEPRELVEALREKLQNAHLSRHELERLVPPSLAKRDQHSIPPYEPGQYKKQCEETRKRMEKLEAQRLPAFVSKKVQDKFLNEFYELKAQGKLSHLSPEQLEKLEAEIKASAANSKKHAELQEFLASLSRGTAIPEQQSTDKCNGVPTENDLNTSQGSQSVNDTSTSEGDQGANREKKPSIVKVRMHDGSHVECFAILTSQSLCLTAIPTQNRDKPKERKAPVNVPSRNVQEILDAMSIITDYIQHESDLAKYLEDLKELEKTLKQRV</sequence>
<keyword evidence="3" id="KW-1185">Reference proteome</keyword>
<gene>
    <name evidence="2" type="ORF">MNOR_LOCUS3943</name>
</gene>
<dbReference type="AlphaFoldDB" id="A0AAV2PW20"/>
<feature type="compositionally biased region" description="Polar residues" evidence="1">
    <location>
        <begin position="156"/>
        <end position="175"/>
    </location>
</feature>
<reference evidence="2 3" key="1">
    <citation type="submission" date="2024-05" db="EMBL/GenBank/DDBJ databases">
        <authorList>
            <person name="Wallberg A."/>
        </authorList>
    </citation>
    <scope>NUCLEOTIDE SEQUENCE [LARGE SCALE GENOMIC DNA]</scope>
</reference>